<dbReference type="InterPro" id="IPR013325">
    <property type="entry name" value="RNA_pol_sigma_r2"/>
</dbReference>
<keyword evidence="3" id="KW-0731">Sigma factor</keyword>
<dbReference type="NCBIfam" id="TIGR02937">
    <property type="entry name" value="sigma70-ECF"/>
    <property type="match status" value="1"/>
</dbReference>
<evidence type="ECO:0000259" key="6">
    <source>
        <dbReference type="Pfam" id="PF08281"/>
    </source>
</evidence>
<evidence type="ECO:0000256" key="2">
    <source>
        <dbReference type="ARBA" id="ARBA00023015"/>
    </source>
</evidence>
<reference evidence="7 8" key="1">
    <citation type="submission" date="2022-05" db="EMBL/GenBank/DDBJ databases">
        <title>S8-45 Sphingomonas ultraviolaceadurans.</title>
        <authorList>
            <person name="Liu Y."/>
        </authorList>
    </citation>
    <scope>NUCLEOTIDE SEQUENCE [LARGE SCALE GENOMIC DNA]</scope>
    <source>
        <strain evidence="7 8">S8-45</strain>
    </source>
</reference>
<dbReference type="InterPro" id="IPR007627">
    <property type="entry name" value="RNA_pol_sigma70_r2"/>
</dbReference>
<dbReference type="InterPro" id="IPR014284">
    <property type="entry name" value="RNA_pol_sigma-70_dom"/>
</dbReference>
<dbReference type="Gene3D" id="1.10.10.10">
    <property type="entry name" value="Winged helix-like DNA-binding domain superfamily/Winged helix DNA-binding domain"/>
    <property type="match status" value="1"/>
</dbReference>
<dbReference type="InterPro" id="IPR039425">
    <property type="entry name" value="RNA_pol_sigma-70-like"/>
</dbReference>
<dbReference type="EMBL" id="CP097253">
    <property type="protein sequence ID" value="UUR08826.1"/>
    <property type="molecule type" value="Genomic_DNA"/>
</dbReference>
<keyword evidence="4" id="KW-0804">Transcription</keyword>
<dbReference type="RefSeq" id="WP_249504597.1">
    <property type="nucleotide sequence ID" value="NZ_CP097253.1"/>
</dbReference>
<dbReference type="Pfam" id="PF04542">
    <property type="entry name" value="Sigma70_r2"/>
    <property type="match status" value="1"/>
</dbReference>
<evidence type="ECO:0000256" key="1">
    <source>
        <dbReference type="ARBA" id="ARBA00010641"/>
    </source>
</evidence>
<dbReference type="Gene3D" id="1.10.1740.10">
    <property type="match status" value="1"/>
</dbReference>
<dbReference type="InterPro" id="IPR036388">
    <property type="entry name" value="WH-like_DNA-bd_sf"/>
</dbReference>
<dbReference type="InterPro" id="IPR013324">
    <property type="entry name" value="RNA_pol_sigma_r3/r4-like"/>
</dbReference>
<evidence type="ECO:0000256" key="4">
    <source>
        <dbReference type="ARBA" id="ARBA00023163"/>
    </source>
</evidence>
<keyword evidence="8" id="KW-1185">Reference proteome</keyword>
<accession>A0ABY5MXV0</accession>
<evidence type="ECO:0000256" key="3">
    <source>
        <dbReference type="ARBA" id="ARBA00023082"/>
    </source>
</evidence>
<proteinExistence type="inferred from homology"/>
<evidence type="ECO:0000259" key="5">
    <source>
        <dbReference type="Pfam" id="PF04542"/>
    </source>
</evidence>
<evidence type="ECO:0000313" key="7">
    <source>
        <dbReference type="EMBL" id="UUR08826.1"/>
    </source>
</evidence>
<dbReference type="Pfam" id="PF08281">
    <property type="entry name" value="Sigma70_r4_2"/>
    <property type="match status" value="1"/>
</dbReference>
<protein>
    <submittedName>
        <fullName evidence="7">Sigma-70 family RNA polymerase sigma factor</fullName>
    </submittedName>
</protein>
<organism evidence="7 8">
    <name type="scientific">Sphingomonas glaciei</name>
    <dbReference type="NCBI Taxonomy" id="2938948"/>
    <lineage>
        <taxon>Bacteria</taxon>
        <taxon>Pseudomonadati</taxon>
        <taxon>Pseudomonadota</taxon>
        <taxon>Alphaproteobacteria</taxon>
        <taxon>Sphingomonadales</taxon>
        <taxon>Sphingomonadaceae</taxon>
        <taxon>Sphingomonas</taxon>
    </lineage>
</organism>
<dbReference type="PANTHER" id="PTHR43133">
    <property type="entry name" value="RNA POLYMERASE ECF-TYPE SIGMA FACTO"/>
    <property type="match status" value="1"/>
</dbReference>
<dbReference type="PANTHER" id="PTHR43133:SF62">
    <property type="entry name" value="RNA POLYMERASE SIGMA FACTOR SIGZ"/>
    <property type="match status" value="1"/>
</dbReference>
<dbReference type="Proteomes" id="UP000831921">
    <property type="component" value="Chromosome"/>
</dbReference>
<comment type="similarity">
    <text evidence="1">Belongs to the sigma-70 factor family. ECF subfamily.</text>
</comment>
<feature type="domain" description="RNA polymerase sigma-70 region 2" evidence="5">
    <location>
        <begin position="2"/>
        <end position="69"/>
    </location>
</feature>
<feature type="domain" description="RNA polymerase sigma factor 70 region 4 type 2" evidence="6">
    <location>
        <begin position="100"/>
        <end position="152"/>
    </location>
</feature>
<keyword evidence="2" id="KW-0805">Transcription regulation</keyword>
<evidence type="ECO:0000313" key="8">
    <source>
        <dbReference type="Proteomes" id="UP000831921"/>
    </source>
</evidence>
<dbReference type="CDD" id="cd06171">
    <property type="entry name" value="Sigma70_r4"/>
    <property type="match status" value="1"/>
</dbReference>
<dbReference type="SUPFAM" id="SSF88659">
    <property type="entry name" value="Sigma3 and sigma4 domains of RNA polymerase sigma factors"/>
    <property type="match status" value="1"/>
</dbReference>
<gene>
    <name evidence="7" type="ORF">M1K48_04105</name>
</gene>
<dbReference type="InterPro" id="IPR013249">
    <property type="entry name" value="RNA_pol_sigma70_r4_t2"/>
</dbReference>
<sequence length="158" mass="17587">MVDCTGPKLFGICHRILGDEAEAEDAVQDVYVSVWHRASSFNPERASPITWLATIARNRAIDRLRSSRRSRQGASLDLAFEIVDERPDPEQGALSADAARRLSLCMDELEGRQQAAIRAAFFDGLSYPDLAERGKVPLGTMKSWIRRGLQQLKNCLDG</sequence>
<name>A0ABY5MXV0_9SPHN</name>
<dbReference type="SUPFAM" id="SSF88946">
    <property type="entry name" value="Sigma2 domain of RNA polymerase sigma factors"/>
    <property type="match status" value="1"/>
</dbReference>